<feature type="domain" description="NACHT N-terminal Helical" evidence="2">
    <location>
        <begin position="22"/>
        <end position="235"/>
    </location>
</feature>
<dbReference type="PANTHER" id="PTHR46312:SF2">
    <property type="entry name" value="NUCLEOTIDE-BINDING OLIGOMERIZATION DOMAIN-CONTAINING PROTEIN 2-LIKE"/>
    <property type="match status" value="1"/>
</dbReference>
<protein>
    <submittedName>
        <fullName evidence="3">AAA family ATPase</fullName>
    </submittedName>
</protein>
<sequence>MIKDYRFKDIEIYLKKDTEVGKEILDAFESLSDAAIIFSPIIFGPQFLPMLELLDVKDRLFSLGRKVYDFIAQKVELDYLDRTEQIRAAYALICYTAYFDVLQDALPNTVRRKLKLKFEKKKELLEESIETTETLQLSPTVPDIHCKVFYADHVTAFSEIKEQLTEIYKRVCNNLIKMIREASIFDEEKKKDNQEFEKLKETLWKLPQKAIEVYEAQYIHLADQFNDFALFAQLQNFEGIHHAIKNNKTALELVIGTTKRIDVGLSNLSNIVNSIETNYNAIQAQDIVDDLRKKYIAFIQEPIIDDREIKSDTEMMSLKFPKIVDAFIPQSYKCLAYQRKDTKLEDESVWKQIPAQHDLDKFFIKYLYSPDSIDYPLVILGQPGSGKSLLTKVLSAQLMSKSYTVIRIPLREVNAEDGIDVLVEDQIKKVTNRSLSTQGYGGFATQFKEKPLIIILDGYDELLQAKGDVFSGYLEKVRRFQQDQKEMERSVRIIITSRITLIDKARIPLNSTILRLLEFDSNQRQKWIDIWNSINADYFASEKINPFSLPLKEKGKKNSIIELAEQPLLLLMLALYDSEANELAKTSNIKRTELYDNLLRRFVRRERRRYVAGFEDKTPEEQEVIIDKEMNRLGVVAIGMYNRQEVVIRSRQLEEDLDTFKARREDGSPKAHTLKESESVLGGFFFIHKSTAQDVDAHSDKSESAYEFLHNTFGEFLAADFILRNTINEVKDILVDRKFKSSGLENKLSNPDSLNSGWFYCLMFVPLYSRPVVIEMLREHITKALKRTLEIYSFPFVITKDDFIDNLQYLVKNQLKMILNTRNSPSVMRGGMLLDRDIPLLGYLSTYSLNLIILACTLSSGGFEFNEEDYTQAKVSALDSRPWDKLTSFWKAWFSPADLMGLSVILRAKRVNNTVILVECNEKFEATRYEQPIDILLCVSFTLGDNLLAGLSGLQTQRFCEITRMSDKKVCEMLRNESPDMYFSYLINLLRKEINGFTEKKESREFAINYREINKIIETIIHNEQIRSVNNDTLLNLFEILEYCLMRKLVFISTRKQLIKIVPRLLDESKYISKKVHRSLEMVSGVRLIQLLARNTGLLFLGRHEDPYLIHKYWDDEWSESINQFIRYSSRYMRDDIYILQDYEENNIYELSLLRAINRLPNMRKDDQERILIQFFELDSMEILAETNPELLSRAVLALLNNCEFNSKEIERIGEIFLRSCLNQLENVEISFLGFDTIINAISIARRIHESWFLSEISGILRYQLFCIRPGFFWNIIYLYPKFAADLIDILPELFRNAPLEIFEFPFFEKEFQYERYGKEIDYIRVFRCLYQLLDERDNSKEMMSRGLHMLERTISEFSRFREIDFSQLTIEQIDALLWYVGIVGDKRISKEIKEAMQQHFKHHRYGETPFFEKIFS</sequence>
<reference evidence="3 4" key="1">
    <citation type="submission" date="2018-08" db="EMBL/GenBank/DDBJ databases">
        <title>A genome reference for cultivated species of the human gut microbiota.</title>
        <authorList>
            <person name="Zou Y."/>
            <person name="Xue W."/>
            <person name="Luo G."/>
        </authorList>
    </citation>
    <scope>NUCLEOTIDE SEQUENCE [LARGE SCALE GENOMIC DNA]</scope>
    <source>
        <strain evidence="3 4">AM42-17AT</strain>
    </source>
</reference>
<dbReference type="RefSeq" id="WP_118332472.1">
    <property type="nucleotide sequence ID" value="NZ_QSFZ01000001.1"/>
</dbReference>
<dbReference type="GO" id="GO:0016887">
    <property type="term" value="F:ATP hydrolysis activity"/>
    <property type="evidence" value="ECO:0007669"/>
    <property type="project" value="InterPro"/>
</dbReference>
<dbReference type="EMBL" id="QSFZ01000001">
    <property type="protein sequence ID" value="RHA94678.1"/>
    <property type="molecule type" value="Genomic_DNA"/>
</dbReference>
<evidence type="ECO:0000313" key="3">
    <source>
        <dbReference type="EMBL" id="RHA94678.1"/>
    </source>
</evidence>
<organism evidence="3 4">
    <name type="scientific">Agathobacter rectalis</name>
    <dbReference type="NCBI Taxonomy" id="39491"/>
    <lineage>
        <taxon>Bacteria</taxon>
        <taxon>Bacillati</taxon>
        <taxon>Bacillota</taxon>
        <taxon>Clostridia</taxon>
        <taxon>Lachnospirales</taxon>
        <taxon>Lachnospiraceae</taxon>
        <taxon>Agathobacter</taxon>
    </lineage>
</organism>
<dbReference type="Pfam" id="PF22738">
    <property type="entry name" value="NNH7"/>
    <property type="match status" value="1"/>
</dbReference>
<dbReference type="Proteomes" id="UP000286220">
    <property type="component" value="Unassembled WGS sequence"/>
</dbReference>
<name>A0A413U8W8_9FIRM</name>
<gene>
    <name evidence="3" type="ORF">DW912_01055</name>
</gene>
<dbReference type="InterPro" id="IPR027417">
    <property type="entry name" value="P-loop_NTPase"/>
</dbReference>
<feature type="domain" description="ATPase AAA-type core" evidence="1">
    <location>
        <begin position="378"/>
        <end position="506"/>
    </location>
</feature>
<dbReference type="InterPro" id="IPR003959">
    <property type="entry name" value="ATPase_AAA_core"/>
</dbReference>
<dbReference type="Gene3D" id="3.40.50.300">
    <property type="entry name" value="P-loop containing nucleotide triphosphate hydrolases"/>
    <property type="match status" value="1"/>
</dbReference>
<dbReference type="Pfam" id="PF00004">
    <property type="entry name" value="AAA"/>
    <property type="match status" value="1"/>
</dbReference>
<dbReference type="PANTHER" id="PTHR46312">
    <property type="entry name" value="NACHT DOMAIN-CONTAINING PROTEIN"/>
    <property type="match status" value="1"/>
</dbReference>
<comment type="caution">
    <text evidence="3">The sequence shown here is derived from an EMBL/GenBank/DDBJ whole genome shotgun (WGS) entry which is preliminary data.</text>
</comment>
<evidence type="ECO:0000259" key="2">
    <source>
        <dbReference type="Pfam" id="PF22738"/>
    </source>
</evidence>
<evidence type="ECO:0000313" key="4">
    <source>
        <dbReference type="Proteomes" id="UP000286220"/>
    </source>
</evidence>
<evidence type="ECO:0000259" key="1">
    <source>
        <dbReference type="Pfam" id="PF00004"/>
    </source>
</evidence>
<accession>A0A413U8W8</accession>
<dbReference type="GO" id="GO:0005524">
    <property type="term" value="F:ATP binding"/>
    <property type="evidence" value="ECO:0007669"/>
    <property type="project" value="InterPro"/>
</dbReference>
<proteinExistence type="predicted"/>
<dbReference type="SUPFAM" id="SSF52540">
    <property type="entry name" value="P-loop containing nucleoside triphosphate hydrolases"/>
    <property type="match status" value="1"/>
</dbReference>
<dbReference type="InterPro" id="IPR054567">
    <property type="entry name" value="NNH7"/>
</dbReference>